<evidence type="ECO:0000313" key="2">
    <source>
        <dbReference type="EMBL" id="AWH93264.1"/>
    </source>
</evidence>
<dbReference type="EMBL" id="CP015449">
    <property type="protein sequence ID" value="AWH93264.1"/>
    <property type="molecule type" value="Genomic_DNA"/>
</dbReference>
<proteinExistence type="predicted"/>
<dbReference type="KEGG" id="dlu:A6035_14950"/>
<dbReference type="AlphaFoldDB" id="A0A2S1RAG8"/>
<feature type="region of interest" description="Disordered" evidence="1">
    <location>
        <begin position="24"/>
        <end position="56"/>
    </location>
</feature>
<accession>A0A2S1RAG8</accession>
<protein>
    <submittedName>
        <fullName evidence="2">Uncharacterized protein</fullName>
    </submittedName>
</protein>
<gene>
    <name evidence="2" type="ORF">A6035_14950</name>
</gene>
<feature type="compositionally biased region" description="Basic and acidic residues" evidence="1">
    <location>
        <begin position="25"/>
        <end position="40"/>
    </location>
</feature>
<sequence length="167" mass="17492">MWPATLELRTQRCLSTRQCQCCHWDTGRHRPPDTPRRDPSASHSPPVISPAPASDDIDDIDVFDVVNAAQWINLEDGTSAEAPEAVTDANAARDAVGLGELEPGVYASVGACLDSSLNLLSMDYDAPIFVPGGVGSVGQAIDLGSSALEMEGGSSMLMDFGTAMVGS</sequence>
<name>A0A2S1RAG8_9ACTN</name>
<organism evidence="2 3">
    <name type="scientific">Dietzia lutea</name>
    <dbReference type="NCBI Taxonomy" id="546160"/>
    <lineage>
        <taxon>Bacteria</taxon>
        <taxon>Bacillati</taxon>
        <taxon>Actinomycetota</taxon>
        <taxon>Actinomycetes</taxon>
        <taxon>Mycobacteriales</taxon>
        <taxon>Dietziaceae</taxon>
        <taxon>Dietzia</taxon>
    </lineage>
</organism>
<keyword evidence="3" id="KW-1185">Reference proteome</keyword>
<dbReference type="Proteomes" id="UP000244928">
    <property type="component" value="Chromosome"/>
</dbReference>
<evidence type="ECO:0000256" key="1">
    <source>
        <dbReference type="SAM" id="MobiDB-lite"/>
    </source>
</evidence>
<reference evidence="2 3" key="1">
    <citation type="submission" date="2016-04" db="EMBL/GenBank/DDBJ databases">
        <title>Complete genome sequence of Dietzia lutea YIM 80766T, a strain isolated from desert soil in Egypt.</title>
        <authorList>
            <person name="Zhao J."/>
            <person name="Hu B."/>
            <person name="Geng S."/>
            <person name="Nie Y."/>
            <person name="Tang Y."/>
        </authorList>
    </citation>
    <scope>NUCLEOTIDE SEQUENCE [LARGE SCALE GENOMIC DNA]</scope>
    <source>
        <strain evidence="2 3">YIM 80766</strain>
    </source>
</reference>
<evidence type="ECO:0000313" key="3">
    <source>
        <dbReference type="Proteomes" id="UP000244928"/>
    </source>
</evidence>